<evidence type="ECO:0000313" key="3">
    <source>
        <dbReference type="Proteomes" id="UP001454036"/>
    </source>
</evidence>
<sequence>MELPLKSLDSYQETADAFVAKFGTTIQSIQDERILMDIRQNINEPLSSYYKRYIDFLLSILAVDDKVAYMTFFNCLAYGKLKKALLVKTPLSKDALTREVKQHIELEDLKKKSGGSVDLRETVLRKDKARLPWKLPVWERIQRDRGQTSRKRAHSPPLLRETWILKAEIEKLIKRGYLKEFVGQDRPRQQGHGYSPPREWERSVRERDKQATPPRATERIDTICRGIAGGGDSRNSRKNYSTRGVYSTRGAITQNEPISFSDNELKGIELPHDNPVVIALLVGNQ</sequence>
<evidence type="ECO:0000313" key="2">
    <source>
        <dbReference type="EMBL" id="GAA0185175.1"/>
    </source>
</evidence>
<dbReference type="EMBL" id="BAABME010012493">
    <property type="protein sequence ID" value="GAA0185175.1"/>
    <property type="molecule type" value="Genomic_DNA"/>
</dbReference>
<gene>
    <name evidence="2" type="ORF">LIER_32463</name>
</gene>
<organism evidence="2 3">
    <name type="scientific">Lithospermum erythrorhizon</name>
    <name type="common">Purple gromwell</name>
    <name type="synonym">Lithospermum officinale var. erythrorhizon</name>
    <dbReference type="NCBI Taxonomy" id="34254"/>
    <lineage>
        <taxon>Eukaryota</taxon>
        <taxon>Viridiplantae</taxon>
        <taxon>Streptophyta</taxon>
        <taxon>Embryophyta</taxon>
        <taxon>Tracheophyta</taxon>
        <taxon>Spermatophyta</taxon>
        <taxon>Magnoliopsida</taxon>
        <taxon>eudicotyledons</taxon>
        <taxon>Gunneridae</taxon>
        <taxon>Pentapetalae</taxon>
        <taxon>asterids</taxon>
        <taxon>lamiids</taxon>
        <taxon>Boraginales</taxon>
        <taxon>Boraginaceae</taxon>
        <taxon>Boraginoideae</taxon>
        <taxon>Lithospermeae</taxon>
        <taxon>Lithospermum</taxon>
    </lineage>
</organism>
<name>A0AAV3RX14_LITER</name>
<keyword evidence="3" id="KW-1185">Reference proteome</keyword>
<dbReference type="AlphaFoldDB" id="A0AAV3RX14"/>
<evidence type="ECO:0000256" key="1">
    <source>
        <dbReference type="SAM" id="MobiDB-lite"/>
    </source>
</evidence>
<dbReference type="Proteomes" id="UP001454036">
    <property type="component" value="Unassembled WGS sequence"/>
</dbReference>
<evidence type="ECO:0008006" key="4">
    <source>
        <dbReference type="Google" id="ProtNLM"/>
    </source>
</evidence>
<accession>A0AAV3RX14</accession>
<proteinExistence type="predicted"/>
<feature type="compositionally biased region" description="Basic and acidic residues" evidence="1">
    <location>
        <begin position="198"/>
        <end position="216"/>
    </location>
</feature>
<comment type="caution">
    <text evidence="2">The sequence shown here is derived from an EMBL/GenBank/DDBJ whole genome shotgun (WGS) entry which is preliminary data.</text>
</comment>
<feature type="region of interest" description="Disordered" evidence="1">
    <location>
        <begin position="184"/>
        <end position="216"/>
    </location>
</feature>
<protein>
    <recommendedName>
        <fullName evidence="4">Retrotransposon gag domain-containing protein</fullName>
    </recommendedName>
</protein>
<reference evidence="2 3" key="1">
    <citation type="submission" date="2024-01" db="EMBL/GenBank/DDBJ databases">
        <title>The complete chloroplast genome sequence of Lithospermum erythrorhizon: insights into the phylogenetic relationship among Boraginaceae species and the maternal lineages of purple gromwells.</title>
        <authorList>
            <person name="Okada T."/>
            <person name="Watanabe K."/>
        </authorList>
    </citation>
    <scope>NUCLEOTIDE SEQUENCE [LARGE SCALE GENOMIC DNA]</scope>
</reference>